<accession>X6LFH2</accession>
<name>X6LFH2_RETFI</name>
<gene>
    <name evidence="2" type="ORF">RFI_37992</name>
</gene>
<feature type="coiled-coil region" evidence="1">
    <location>
        <begin position="218"/>
        <end position="295"/>
    </location>
</feature>
<organism evidence="2 3">
    <name type="scientific">Reticulomyxa filosa</name>
    <dbReference type="NCBI Taxonomy" id="46433"/>
    <lineage>
        <taxon>Eukaryota</taxon>
        <taxon>Sar</taxon>
        <taxon>Rhizaria</taxon>
        <taxon>Retaria</taxon>
        <taxon>Foraminifera</taxon>
        <taxon>Monothalamids</taxon>
        <taxon>Reticulomyxidae</taxon>
        <taxon>Reticulomyxa</taxon>
    </lineage>
</organism>
<evidence type="ECO:0000256" key="1">
    <source>
        <dbReference type="SAM" id="Coils"/>
    </source>
</evidence>
<keyword evidence="1" id="KW-0175">Coiled coil</keyword>
<proteinExistence type="predicted"/>
<dbReference type="EMBL" id="ASPP01043794">
    <property type="protein sequence ID" value="ETN99479.1"/>
    <property type="molecule type" value="Genomic_DNA"/>
</dbReference>
<keyword evidence="3" id="KW-1185">Reference proteome</keyword>
<evidence type="ECO:0000313" key="2">
    <source>
        <dbReference type="EMBL" id="ETN99479.1"/>
    </source>
</evidence>
<dbReference type="Proteomes" id="UP000023152">
    <property type="component" value="Unassembled WGS sequence"/>
</dbReference>
<reference evidence="2 3" key="1">
    <citation type="journal article" date="2013" name="Curr. Biol.">
        <title>The Genome of the Foraminiferan Reticulomyxa filosa.</title>
        <authorList>
            <person name="Glockner G."/>
            <person name="Hulsmann N."/>
            <person name="Schleicher M."/>
            <person name="Noegel A.A."/>
            <person name="Eichinger L."/>
            <person name="Gallinger C."/>
            <person name="Pawlowski J."/>
            <person name="Sierra R."/>
            <person name="Euteneuer U."/>
            <person name="Pillet L."/>
            <person name="Moustafa A."/>
            <person name="Platzer M."/>
            <person name="Groth M."/>
            <person name="Szafranski K."/>
            <person name="Schliwa M."/>
        </authorList>
    </citation>
    <scope>NUCLEOTIDE SEQUENCE [LARGE SCALE GENOMIC DNA]</scope>
</reference>
<dbReference type="AlphaFoldDB" id="X6LFH2"/>
<evidence type="ECO:0000313" key="3">
    <source>
        <dbReference type="Proteomes" id="UP000023152"/>
    </source>
</evidence>
<feature type="coiled-coil region" evidence="1">
    <location>
        <begin position="24"/>
        <end position="85"/>
    </location>
</feature>
<comment type="caution">
    <text evidence="2">The sequence shown here is derived from an EMBL/GenBank/DDBJ whole genome shotgun (WGS) entry which is preliminary data.</text>
</comment>
<protein>
    <submittedName>
        <fullName evidence="2">Uncharacterized protein</fullName>
    </submittedName>
</protein>
<sequence>MYISINKQTNTFEDVRLKAQEDWEKKFNDLNAEWEAQVKDLQDRHEQEVKALKDRLENEFSERLKEDEAKAAEEKNQQMVSMETEWREKMNQLRQQQTNEAVARQKVDQVNVETLKLFYEEETKKTRQLYDKKIEEYVKNVREEISKEYDLKNKYAVEAQELKMDALLRENEQLKRRNNKLEMDFRHETDKRSFEQQWSDGNALEMKKQHDAYIQDLEKAHQNEMTTLQTRVEELEQKFREHIQKSQEKNKADVEQVRRLYEVRLNSELLEINYLREQMQEYMRLANQLQTESNQRELSDRQLKEKQHSIPLLKDESETEAEITTNKSTCGWYLCFLFALFLVWKKKKIYARCVL</sequence>
<feature type="coiled-coil region" evidence="1">
    <location>
        <begin position="157"/>
        <end position="191"/>
    </location>
</feature>